<sequence>MDQDDAGKVLLDDARSVHTMVQDDGAFHIRAAKDKFAEKEADFRQMTDSALSVYPHNPNIVAEDVKTYYAFLKKLKFAFIQQNAKDKYMKAILGDEQPLITPEDNRELKRTNEKRKAALKEDKDNLHATFNSIAERSAAVSASYAETLANAEEARQAAQDILDAQLELSRLRAAHPAPRLTIHSATSFLDAQVDTMQALEDQRVEAQRRTVEAKDALKGAQRELERLRAERNDKEAKVAELARQQGDTRLVGLSDWYALQLAQYRAMLGIISAQAASDNEIQVEFARDGGGSVVLSLVFEPGQRRLAEARLLDSDIDIENLAAECVQSNDVLGIVTGLRQRLQHPLR</sequence>
<dbReference type="PANTHER" id="PTHR37329:SF1">
    <property type="entry name" value="KINETOCHORE PROTEIN SOS7"/>
    <property type="match status" value="1"/>
</dbReference>
<keyword evidence="4" id="KW-1185">Reference proteome</keyword>
<dbReference type="Proteomes" id="UP000077266">
    <property type="component" value="Unassembled WGS sequence"/>
</dbReference>
<gene>
    <name evidence="3" type="ORF">EXIGLDRAFT_749354</name>
</gene>
<reference evidence="3 4" key="1">
    <citation type="journal article" date="2016" name="Mol. Biol. Evol.">
        <title>Comparative Genomics of Early-Diverging Mushroom-Forming Fungi Provides Insights into the Origins of Lignocellulose Decay Capabilities.</title>
        <authorList>
            <person name="Nagy L.G."/>
            <person name="Riley R."/>
            <person name="Tritt A."/>
            <person name="Adam C."/>
            <person name="Daum C."/>
            <person name="Floudas D."/>
            <person name="Sun H."/>
            <person name="Yadav J.S."/>
            <person name="Pangilinan J."/>
            <person name="Larsson K.H."/>
            <person name="Matsuura K."/>
            <person name="Barry K."/>
            <person name="Labutti K."/>
            <person name="Kuo R."/>
            <person name="Ohm R.A."/>
            <person name="Bhattacharya S.S."/>
            <person name="Shirouzu T."/>
            <person name="Yoshinaga Y."/>
            <person name="Martin F.M."/>
            <person name="Grigoriev I.V."/>
            <person name="Hibbett D.S."/>
        </authorList>
    </citation>
    <scope>NUCLEOTIDE SEQUENCE [LARGE SCALE GENOMIC DNA]</scope>
    <source>
        <strain evidence="3 4">HHB12029</strain>
    </source>
</reference>
<proteinExistence type="predicted"/>
<dbReference type="OrthoDB" id="18959at2759"/>
<dbReference type="AlphaFoldDB" id="A0A166AL44"/>
<dbReference type="InterPro" id="IPR037475">
    <property type="entry name" value="Sos7"/>
</dbReference>
<dbReference type="Pfam" id="PF20882">
    <property type="entry name" value="Sos7"/>
    <property type="match status" value="1"/>
</dbReference>
<evidence type="ECO:0000313" key="4">
    <source>
        <dbReference type="Proteomes" id="UP000077266"/>
    </source>
</evidence>
<dbReference type="STRING" id="1314781.A0A166AL44"/>
<dbReference type="InterPro" id="IPR048781">
    <property type="entry name" value="Sos7_CC"/>
</dbReference>
<dbReference type="GO" id="GO:0034501">
    <property type="term" value="P:protein localization to kinetochore"/>
    <property type="evidence" value="ECO:0007669"/>
    <property type="project" value="InterPro"/>
</dbReference>
<protein>
    <recommendedName>
        <fullName evidence="2">Kinetochore protein Sos7 coiled-coil domain-containing protein</fullName>
    </recommendedName>
</protein>
<dbReference type="EMBL" id="KV425997">
    <property type="protein sequence ID" value="KZV93009.1"/>
    <property type="molecule type" value="Genomic_DNA"/>
</dbReference>
<keyword evidence="1" id="KW-0175">Coiled coil</keyword>
<feature type="domain" description="Kinetochore protein Sos7 coiled-coil" evidence="2">
    <location>
        <begin position="71"/>
        <end position="144"/>
    </location>
</feature>
<dbReference type="InParanoid" id="A0A166AL44"/>
<feature type="coiled-coil region" evidence="1">
    <location>
        <begin position="105"/>
        <end position="244"/>
    </location>
</feature>
<dbReference type="GO" id="GO:0000776">
    <property type="term" value="C:kinetochore"/>
    <property type="evidence" value="ECO:0007669"/>
    <property type="project" value="InterPro"/>
</dbReference>
<accession>A0A166AL44</accession>
<dbReference type="GO" id="GO:0051315">
    <property type="term" value="P:attachment of mitotic spindle microtubules to kinetochore"/>
    <property type="evidence" value="ECO:0007669"/>
    <property type="project" value="TreeGrafter"/>
</dbReference>
<evidence type="ECO:0000313" key="3">
    <source>
        <dbReference type="EMBL" id="KZV93009.1"/>
    </source>
</evidence>
<dbReference type="PANTHER" id="PTHR37329">
    <property type="entry name" value="KINETOCHORE PROTEIN SOS7"/>
    <property type="match status" value="1"/>
</dbReference>
<name>A0A166AL44_EXIGL</name>
<organism evidence="3 4">
    <name type="scientific">Exidia glandulosa HHB12029</name>
    <dbReference type="NCBI Taxonomy" id="1314781"/>
    <lineage>
        <taxon>Eukaryota</taxon>
        <taxon>Fungi</taxon>
        <taxon>Dikarya</taxon>
        <taxon>Basidiomycota</taxon>
        <taxon>Agaricomycotina</taxon>
        <taxon>Agaricomycetes</taxon>
        <taxon>Auriculariales</taxon>
        <taxon>Exidiaceae</taxon>
        <taxon>Exidia</taxon>
    </lineage>
</organism>
<evidence type="ECO:0000259" key="2">
    <source>
        <dbReference type="Pfam" id="PF20882"/>
    </source>
</evidence>
<evidence type="ECO:0000256" key="1">
    <source>
        <dbReference type="SAM" id="Coils"/>
    </source>
</evidence>